<reference evidence="1 2" key="1">
    <citation type="submission" date="2018-11" db="EMBL/GenBank/DDBJ databases">
        <authorList>
            <consortium name="Pathogen Informatics"/>
        </authorList>
    </citation>
    <scope>NUCLEOTIDE SEQUENCE [LARGE SCALE GENOMIC DNA]</scope>
    <source>
        <strain evidence="1 2">Zambia</strain>
    </source>
</reference>
<sequence length="235" mass="26439">MHQLISNSFDTDDNSIGMNIKGVDNNNVNNTNDNIIRKTKGINTTSGYDVTINHNLKRSCNSIKKIFSRRIISTSFSETNNNVYWNKLSDDDSSSALTSKLTSNKSSYVSFESLSGNRSIPLTSFVTSELTTTTISTAISSGKNTNDVKMRNKPTSTDLLNVKRKLQRQWATCSSLCNNNNPYNNYQTINSTGLYDINSITSNRRSGTTERKNKSRWLSLWRQSLDRGIDSTTNW</sequence>
<protein>
    <submittedName>
        <fullName evidence="1">Uncharacterized protein</fullName>
    </submittedName>
</protein>
<keyword evidence="2" id="KW-1185">Reference proteome</keyword>
<organism evidence="1 2">
    <name type="scientific">Schistosoma margrebowiei</name>
    <dbReference type="NCBI Taxonomy" id="48269"/>
    <lineage>
        <taxon>Eukaryota</taxon>
        <taxon>Metazoa</taxon>
        <taxon>Spiralia</taxon>
        <taxon>Lophotrochozoa</taxon>
        <taxon>Platyhelminthes</taxon>
        <taxon>Trematoda</taxon>
        <taxon>Digenea</taxon>
        <taxon>Strigeidida</taxon>
        <taxon>Schistosomatoidea</taxon>
        <taxon>Schistosomatidae</taxon>
        <taxon>Schistosoma</taxon>
    </lineage>
</organism>
<proteinExistence type="predicted"/>
<dbReference type="AlphaFoldDB" id="A0A183M9I5"/>
<gene>
    <name evidence="1" type="ORF">SMRZ_LOCUS12710</name>
</gene>
<accession>A0A183M9I5</accession>
<name>A0A183M9I5_9TREM</name>
<dbReference type="EMBL" id="UZAI01008329">
    <property type="protein sequence ID" value="VDP01729.1"/>
    <property type="molecule type" value="Genomic_DNA"/>
</dbReference>
<evidence type="ECO:0000313" key="2">
    <source>
        <dbReference type="Proteomes" id="UP000277204"/>
    </source>
</evidence>
<evidence type="ECO:0000313" key="1">
    <source>
        <dbReference type="EMBL" id="VDP01729.1"/>
    </source>
</evidence>
<dbReference type="Proteomes" id="UP000277204">
    <property type="component" value="Unassembled WGS sequence"/>
</dbReference>